<dbReference type="Proteomes" id="UP001603857">
    <property type="component" value="Unassembled WGS sequence"/>
</dbReference>
<dbReference type="PANTHER" id="PTHR46433:SF3">
    <property type="entry name" value="RAB GTPASE DOMAIN-CONTAINING PROTEIN"/>
    <property type="match status" value="1"/>
</dbReference>
<reference evidence="2 3" key="1">
    <citation type="submission" date="2024-08" db="EMBL/GenBank/DDBJ databases">
        <title>Insights into the chromosomal genome structure of Flemingia macrophylla.</title>
        <authorList>
            <person name="Ding Y."/>
            <person name="Zhao Y."/>
            <person name="Bi W."/>
            <person name="Wu M."/>
            <person name="Zhao G."/>
            <person name="Gong Y."/>
            <person name="Li W."/>
            <person name="Zhang P."/>
        </authorList>
    </citation>
    <scope>NUCLEOTIDE SEQUENCE [LARGE SCALE GENOMIC DNA]</scope>
    <source>
        <strain evidence="2">DYQJB</strain>
        <tissue evidence="2">Leaf</tissue>
    </source>
</reference>
<dbReference type="EMBL" id="JBGMDY010000008">
    <property type="protein sequence ID" value="KAL2326497.1"/>
    <property type="molecule type" value="Genomic_DNA"/>
</dbReference>
<evidence type="ECO:0000313" key="3">
    <source>
        <dbReference type="Proteomes" id="UP001603857"/>
    </source>
</evidence>
<dbReference type="InterPro" id="IPR032675">
    <property type="entry name" value="LRR_dom_sf"/>
</dbReference>
<evidence type="ECO:0000256" key="1">
    <source>
        <dbReference type="SAM" id="MobiDB-lite"/>
    </source>
</evidence>
<name>A0ABD1LSK3_9FABA</name>
<gene>
    <name evidence="2" type="ORF">Fmac_025555</name>
</gene>
<proteinExistence type="predicted"/>
<keyword evidence="3" id="KW-1185">Reference proteome</keyword>
<accession>A0ABD1LSK3</accession>
<dbReference type="AlphaFoldDB" id="A0ABD1LSK3"/>
<evidence type="ECO:0000313" key="2">
    <source>
        <dbReference type="EMBL" id="KAL2326497.1"/>
    </source>
</evidence>
<sequence>MKSGGISGGKNSSKSKEEIQQPGANTMPKTHVIADTLSASTEGYSETTVSVTTSENSESMLSDTSSELVTSEYYDDVSTDVSSITEEERTFLGDEGYVGVDSEGYSDVMVIRLLLFFSANRFASRFGGKSGVIFASDGREFSVLSEEITKLKLSGTAITSLSSISSLSKLTYLDLSYCTEIEILYLQSKSLKTLIIKGCLSLSNISITSDHLTKLNLDGVSKLESLNVNARSLVDLYLLHRSSLKEFSVVSEEITALDLSGSAISSFSSITSLPKLTHLALSYCREIEILDLRSKSLGILKLKGCSSLTKISITSYHLTESNIVGVSKLERINVNARCLVDLYLHYRSFLKEISVVSEEITALGLSDSAITSFSSTSSLPKLTHLDLSYCKEIERLEFYSKSLIINSRVVHLWKKSQ</sequence>
<comment type="caution">
    <text evidence="2">The sequence shown here is derived from an EMBL/GenBank/DDBJ whole genome shotgun (WGS) entry which is preliminary data.</text>
</comment>
<dbReference type="Pfam" id="PF13516">
    <property type="entry name" value="LRR_6"/>
    <property type="match status" value="1"/>
</dbReference>
<dbReference type="SUPFAM" id="SSF52058">
    <property type="entry name" value="L domain-like"/>
    <property type="match status" value="1"/>
</dbReference>
<dbReference type="Gene3D" id="3.80.10.10">
    <property type="entry name" value="Ribonuclease Inhibitor"/>
    <property type="match status" value="1"/>
</dbReference>
<feature type="region of interest" description="Disordered" evidence="1">
    <location>
        <begin position="1"/>
        <end position="32"/>
    </location>
</feature>
<protein>
    <submittedName>
        <fullName evidence="2">Uncharacterized protein</fullName>
    </submittedName>
</protein>
<organism evidence="2 3">
    <name type="scientific">Flemingia macrophylla</name>
    <dbReference type="NCBI Taxonomy" id="520843"/>
    <lineage>
        <taxon>Eukaryota</taxon>
        <taxon>Viridiplantae</taxon>
        <taxon>Streptophyta</taxon>
        <taxon>Embryophyta</taxon>
        <taxon>Tracheophyta</taxon>
        <taxon>Spermatophyta</taxon>
        <taxon>Magnoliopsida</taxon>
        <taxon>eudicotyledons</taxon>
        <taxon>Gunneridae</taxon>
        <taxon>Pentapetalae</taxon>
        <taxon>rosids</taxon>
        <taxon>fabids</taxon>
        <taxon>Fabales</taxon>
        <taxon>Fabaceae</taxon>
        <taxon>Papilionoideae</taxon>
        <taxon>50 kb inversion clade</taxon>
        <taxon>NPAAA clade</taxon>
        <taxon>indigoferoid/millettioid clade</taxon>
        <taxon>Phaseoleae</taxon>
        <taxon>Flemingia</taxon>
    </lineage>
</organism>
<dbReference type="PANTHER" id="PTHR46433">
    <property type="entry name" value="ANK_REP_REGION DOMAIN-CONTAINING PROTEIN-RELATED"/>
    <property type="match status" value="1"/>
</dbReference>
<dbReference type="InterPro" id="IPR001611">
    <property type="entry name" value="Leu-rich_rpt"/>
</dbReference>